<keyword evidence="1" id="KW-1277">Toxin-antitoxin system</keyword>
<protein>
    <recommendedName>
        <fullName evidence="7">DUF86 domain-containing protein</fullName>
    </recommendedName>
</protein>
<dbReference type="Pfam" id="PF01934">
    <property type="entry name" value="HepT-like"/>
    <property type="match status" value="1"/>
</dbReference>
<reference evidence="6" key="1">
    <citation type="submission" date="2012-11" db="EMBL/GenBank/DDBJ databases">
        <authorList>
            <person name="Lucero-Rivera Y.E."/>
            <person name="Tovar-Ramirez D."/>
        </authorList>
    </citation>
    <scope>NUCLEOTIDE SEQUENCE [LARGE SCALE GENOMIC DNA]</scope>
    <source>
        <strain evidence="6">Araruama</strain>
    </source>
</reference>
<dbReference type="GO" id="GO:0110001">
    <property type="term" value="C:toxin-antitoxin complex"/>
    <property type="evidence" value="ECO:0007669"/>
    <property type="project" value="InterPro"/>
</dbReference>
<keyword evidence="2" id="KW-0540">Nuclease</keyword>
<dbReference type="GO" id="GO:0004540">
    <property type="term" value="F:RNA nuclease activity"/>
    <property type="evidence" value="ECO:0007669"/>
    <property type="project" value="InterPro"/>
</dbReference>
<comment type="caution">
    <text evidence="5">The sequence shown here is derived from an EMBL/GenBank/DDBJ whole genome shotgun (WGS) entry which is preliminary data.</text>
</comment>
<evidence type="ECO:0000256" key="2">
    <source>
        <dbReference type="ARBA" id="ARBA00022722"/>
    </source>
</evidence>
<dbReference type="PANTHER" id="PTHR33397:SF5">
    <property type="entry name" value="RNASE YUTE-RELATED"/>
    <property type="match status" value="1"/>
</dbReference>
<accession>A0A1V1NZV4</accession>
<evidence type="ECO:0000256" key="4">
    <source>
        <dbReference type="ARBA" id="ARBA00024207"/>
    </source>
</evidence>
<dbReference type="GO" id="GO:0016787">
    <property type="term" value="F:hydrolase activity"/>
    <property type="evidence" value="ECO:0007669"/>
    <property type="project" value="UniProtKB-KW"/>
</dbReference>
<keyword evidence="3" id="KW-0378">Hydrolase</keyword>
<comment type="similarity">
    <text evidence="4">Belongs to the HepT RNase toxin family.</text>
</comment>
<dbReference type="PANTHER" id="PTHR33397">
    <property type="entry name" value="UPF0331 PROTEIN YUTE"/>
    <property type="match status" value="1"/>
</dbReference>
<dbReference type="EMBL" id="ATBP01001068">
    <property type="protein sequence ID" value="ETR68111.1"/>
    <property type="molecule type" value="Genomic_DNA"/>
</dbReference>
<dbReference type="InterPro" id="IPR037038">
    <property type="entry name" value="HepT-like_sf"/>
</dbReference>
<proteinExistence type="inferred from homology"/>
<gene>
    <name evidence="5" type="ORF">OMM_10869</name>
</gene>
<sequence length="102" mass="12011">MIFFSEQCINICKHFVSALDLEEPKSYANCFEIIANENIIPLESIQTFKLMSGYRNLIIHGYDTVDDSVTYDIYTKRLNDFRLFIDAVRKYLFNHVEVSDNE</sequence>
<evidence type="ECO:0000313" key="6">
    <source>
        <dbReference type="Proteomes" id="UP000189670"/>
    </source>
</evidence>
<evidence type="ECO:0000256" key="1">
    <source>
        <dbReference type="ARBA" id="ARBA00022649"/>
    </source>
</evidence>
<dbReference type="InterPro" id="IPR052379">
    <property type="entry name" value="Type_VII_TA_RNase"/>
</dbReference>
<dbReference type="Gene3D" id="1.20.120.580">
    <property type="entry name" value="bsu32300-like"/>
    <property type="match status" value="1"/>
</dbReference>
<organism evidence="5 6">
    <name type="scientific">Candidatus Magnetoglobus multicellularis str. Araruama</name>
    <dbReference type="NCBI Taxonomy" id="890399"/>
    <lineage>
        <taxon>Bacteria</taxon>
        <taxon>Pseudomonadati</taxon>
        <taxon>Thermodesulfobacteriota</taxon>
        <taxon>Desulfobacteria</taxon>
        <taxon>Desulfobacterales</taxon>
        <taxon>Desulfobacteraceae</taxon>
        <taxon>Candidatus Magnetoglobus</taxon>
    </lineage>
</organism>
<dbReference type="Proteomes" id="UP000189670">
    <property type="component" value="Unassembled WGS sequence"/>
</dbReference>
<evidence type="ECO:0000313" key="5">
    <source>
        <dbReference type="EMBL" id="ETR68111.1"/>
    </source>
</evidence>
<dbReference type="NCBIfam" id="NF047751">
    <property type="entry name" value="HepT_toxin"/>
    <property type="match status" value="1"/>
</dbReference>
<evidence type="ECO:0000256" key="3">
    <source>
        <dbReference type="ARBA" id="ARBA00022801"/>
    </source>
</evidence>
<evidence type="ECO:0008006" key="7">
    <source>
        <dbReference type="Google" id="ProtNLM"/>
    </source>
</evidence>
<dbReference type="InterPro" id="IPR008201">
    <property type="entry name" value="HepT-like"/>
</dbReference>
<dbReference type="AlphaFoldDB" id="A0A1V1NZV4"/>
<name>A0A1V1NZV4_9BACT</name>